<keyword evidence="2" id="KW-0813">Transport</keyword>
<feature type="transmembrane region" description="Helical" evidence="6">
    <location>
        <begin position="46"/>
        <end position="66"/>
    </location>
</feature>
<feature type="transmembrane region" description="Helical" evidence="6">
    <location>
        <begin position="305"/>
        <end position="327"/>
    </location>
</feature>
<dbReference type="InterPro" id="IPR020846">
    <property type="entry name" value="MFS_dom"/>
</dbReference>
<dbReference type="PROSITE" id="PS51257">
    <property type="entry name" value="PROKAR_LIPOPROTEIN"/>
    <property type="match status" value="1"/>
</dbReference>
<reference evidence="8 9" key="1">
    <citation type="submission" date="2017-02" db="EMBL/GenBank/DDBJ databases">
        <authorList>
            <person name="Peterson S.W."/>
        </authorList>
    </citation>
    <scope>NUCLEOTIDE SEQUENCE [LARGE SCALE GENOMIC DNA]</scope>
    <source>
        <strain evidence="8 9">DSM 18034</strain>
    </source>
</reference>
<dbReference type="PANTHER" id="PTHR23502:SF132">
    <property type="entry name" value="POLYAMINE TRANSPORTER 2-RELATED"/>
    <property type="match status" value="1"/>
</dbReference>
<feature type="transmembrane region" description="Helical" evidence="6">
    <location>
        <begin position="160"/>
        <end position="182"/>
    </location>
</feature>
<organism evidence="8 9">
    <name type="scientific">Desulfobaculum bizertense DSM 18034</name>
    <dbReference type="NCBI Taxonomy" id="1121442"/>
    <lineage>
        <taxon>Bacteria</taxon>
        <taxon>Pseudomonadati</taxon>
        <taxon>Thermodesulfobacteriota</taxon>
        <taxon>Desulfovibrionia</taxon>
        <taxon>Desulfovibrionales</taxon>
        <taxon>Desulfovibrionaceae</taxon>
        <taxon>Desulfobaculum</taxon>
    </lineage>
</organism>
<feature type="transmembrane region" description="Helical" evidence="6">
    <location>
        <begin position="98"/>
        <end position="120"/>
    </location>
</feature>
<feature type="transmembrane region" description="Helical" evidence="6">
    <location>
        <begin position="366"/>
        <end position="386"/>
    </location>
</feature>
<keyword evidence="9" id="KW-1185">Reference proteome</keyword>
<evidence type="ECO:0000256" key="1">
    <source>
        <dbReference type="ARBA" id="ARBA00004141"/>
    </source>
</evidence>
<feature type="transmembrane region" description="Helical" evidence="6">
    <location>
        <begin position="73"/>
        <end position="92"/>
    </location>
</feature>
<name>A0A1T4VW48_9BACT</name>
<feature type="transmembrane region" description="Helical" evidence="6">
    <location>
        <begin position="279"/>
        <end position="299"/>
    </location>
</feature>
<dbReference type="GO" id="GO:0005886">
    <property type="term" value="C:plasma membrane"/>
    <property type="evidence" value="ECO:0007669"/>
    <property type="project" value="TreeGrafter"/>
</dbReference>
<accession>A0A1T4VW48</accession>
<dbReference type="InterPro" id="IPR005829">
    <property type="entry name" value="Sugar_transporter_CS"/>
</dbReference>
<evidence type="ECO:0000259" key="7">
    <source>
        <dbReference type="PROSITE" id="PS50850"/>
    </source>
</evidence>
<evidence type="ECO:0000256" key="2">
    <source>
        <dbReference type="ARBA" id="ARBA00022448"/>
    </source>
</evidence>
<keyword evidence="4 6" id="KW-1133">Transmembrane helix</keyword>
<dbReference type="Gene3D" id="1.20.1720.10">
    <property type="entry name" value="Multidrug resistance protein D"/>
    <property type="match status" value="1"/>
</dbReference>
<proteinExistence type="predicted"/>
<dbReference type="AlphaFoldDB" id="A0A1T4VW48"/>
<dbReference type="Pfam" id="PF07690">
    <property type="entry name" value="MFS_1"/>
    <property type="match status" value="1"/>
</dbReference>
<comment type="subcellular location">
    <subcellularLocation>
        <location evidence="1">Membrane</location>
        <topology evidence="1">Multi-pass membrane protein</topology>
    </subcellularLocation>
</comment>
<dbReference type="SUPFAM" id="SSF103473">
    <property type="entry name" value="MFS general substrate transporter"/>
    <property type="match status" value="1"/>
</dbReference>
<protein>
    <submittedName>
        <fullName evidence="8">Multidrug resistance protein</fullName>
    </submittedName>
</protein>
<dbReference type="OrthoDB" id="9814303at2"/>
<dbReference type="STRING" id="1121442.SAMN02745702_01079"/>
<evidence type="ECO:0000256" key="5">
    <source>
        <dbReference type="ARBA" id="ARBA00023136"/>
    </source>
</evidence>
<feature type="transmembrane region" description="Helical" evidence="6">
    <location>
        <begin position="132"/>
        <end position="154"/>
    </location>
</feature>
<dbReference type="InterPro" id="IPR011701">
    <property type="entry name" value="MFS"/>
</dbReference>
<gene>
    <name evidence="8" type="ORF">SAMN02745702_01079</name>
</gene>
<dbReference type="GO" id="GO:0015385">
    <property type="term" value="F:sodium:proton antiporter activity"/>
    <property type="evidence" value="ECO:0007669"/>
    <property type="project" value="TreeGrafter"/>
</dbReference>
<sequence length="401" mass="43742">MNRTQKMALLSAVSLMLLMGCAVDIMLASLPDLARNFAVSAAECKALVFMYLLAYGATQAFSGVISDSVGRRPLVIASTLLFTFASFIAPFADSITQLHIIRIVQGFCAGWFGVVGRTLIGDVFEGREYDKNLSTIAMTWAIGPIVAPTIGGYLQEYFGWEANFIVLGCISGGAFLFTLFFLPETLRYKHALDVRSVLKRYKVVLSDKIFWSYSLSAGWLYGLTTAFGVVSTFVVQNILHKSASTYGTMSLMLGVAWFVGQAIYKRFFITRSDMARRRMLTLSQGGILVLLCLVAGLSFELPQSLWMVYAIPATGYMVTACALTYAFTKALEQNKEYSGSVNSLYGCVVSIMSGLAPALASHISPSILTLLALFAALTVLSMIFRAHAVRSEQKKYAAFAG</sequence>
<dbReference type="PANTHER" id="PTHR23502">
    <property type="entry name" value="MAJOR FACILITATOR SUPERFAMILY"/>
    <property type="match status" value="1"/>
</dbReference>
<evidence type="ECO:0000313" key="9">
    <source>
        <dbReference type="Proteomes" id="UP000189733"/>
    </source>
</evidence>
<dbReference type="InterPro" id="IPR036259">
    <property type="entry name" value="MFS_trans_sf"/>
</dbReference>
<dbReference type="EMBL" id="FUYA01000003">
    <property type="protein sequence ID" value="SKA69240.1"/>
    <property type="molecule type" value="Genomic_DNA"/>
</dbReference>
<feature type="transmembrane region" description="Helical" evidence="6">
    <location>
        <begin position="339"/>
        <end position="360"/>
    </location>
</feature>
<evidence type="ECO:0000256" key="3">
    <source>
        <dbReference type="ARBA" id="ARBA00022692"/>
    </source>
</evidence>
<feature type="transmembrane region" description="Helical" evidence="6">
    <location>
        <begin position="246"/>
        <end position="267"/>
    </location>
</feature>
<dbReference type="PROSITE" id="PS50850">
    <property type="entry name" value="MFS"/>
    <property type="match status" value="1"/>
</dbReference>
<dbReference type="GO" id="GO:1990961">
    <property type="term" value="P:xenobiotic detoxification by transmembrane export across the plasma membrane"/>
    <property type="evidence" value="ECO:0007669"/>
    <property type="project" value="TreeGrafter"/>
</dbReference>
<keyword evidence="5 6" id="KW-0472">Membrane</keyword>
<dbReference type="Proteomes" id="UP000189733">
    <property type="component" value="Unassembled WGS sequence"/>
</dbReference>
<dbReference type="PROSITE" id="PS00216">
    <property type="entry name" value="SUGAR_TRANSPORT_1"/>
    <property type="match status" value="1"/>
</dbReference>
<keyword evidence="3 6" id="KW-0812">Transmembrane</keyword>
<feature type="transmembrane region" description="Helical" evidence="6">
    <location>
        <begin position="209"/>
        <end position="234"/>
    </location>
</feature>
<dbReference type="RefSeq" id="WP_078684380.1">
    <property type="nucleotide sequence ID" value="NZ_FUYA01000003.1"/>
</dbReference>
<evidence type="ECO:0000313" key="8">
    <source>
        <dbReference type="EMBL" id="SKA69240.1"/>
    </source>
</evidence>
<evidence type="ECO:0000256" key="4">
    <source>
        <dbReference type="ARBA" id="ARBA00022989"/>
    </source>
</evidence>
<evidence type="ECO:0000256" key="6">
    <source>
        <dbReference type="SAM" id="Phobius"/>
    </source>
</evidence>
<feature type="domain" description="Major facilitator superfamily (MFS) profile" evidence="7">
    <location>
        <begin position="8"/>
        <end position="393"/>
    </location>
</feature>